<keyword evidence="13" id="KW-1185">Reference proteome</keyword>
<feature type="transmembrane region" description="Helical" evidence="8">
    <location>
        <begin position="81"/>
        <end position="98"/>
    </location>
</feature>
<dbReference type="EMBL" id="JAMDMJ010000029">
    <property type="protein sequence ID" value="MCY9598138.1"/>
    <property type="molecule type" value="Genomic_DNA"/>
</dbReference>
<feature type="transmembrane region" description="Helical" evidence="8">
    <location>
        <begin position="267"/>
        <end position="287"/>
    </location>
</feature>
<gene>
    <name evidence="10" type="ORF">M5X16_20530</name>
    <name evidence="11" type="ORF">PC41400_16730</name>
</gene>
<dbReference type="Gene3D" id="1.20.1250.20">
    <property type="entry name" value="MFS general substrate transporter like domains"/>
    <property type="match status" value="2"/>
</dbReference>
<keyword evidence="4 8" id="KW-0812">Transmembrane</keyword>
<feature type="transmembrane region" description="Helical" evidence="8">
    <location>
        <begin position="294"/>
        <end position="312"/>
    </location>
</feature>
<reference evidence="10 13" key="2">
    <citation type="submission" date="2022-05" db="EMBL/GenBank/DDBJ databases">
        <title>Genome Sequencing of Bee-Associated Microbes.</title>
        <authorList>
            <person name="Dunlap C."/>
        </authorList>
    </citation>
    <scope>NUCLEOTIDE SEQUENCE [LARGE SCALE GENOMIC DNA]</scope>
    <source>
        <strain evidence="10 13">NRRL B-23120</strain>
    </source>
</reference>
<organism evidence="11 12">
    <name type="scientific">Paenibacillus chitinolyticus</name>
    <dbReference type="NCBI Taxonomy" id="79263"/>
    <lineage>
        <taxon>Bacteria</taxon>
        <taxon>Bacillati</taxon>
        <taxon>Bacillota</taxon>
        <taxon>Bacilli</taxon>
        <taxon>Bacillales</taxon>
        <taxon>Paenibacillaceae</taxon>
        <taxon>Paenibacillus</taxon>
    </lineage>
</organism>
<sequence length="445" mass="48385">MQTENIKFREKLGYGVGDLAGSFIWAASGMFLTFFYTDVVGISAAVVGTLLLVARIFDAFVDIGVGALVDKTNSKYGKARPWLLWFAIPYGIAGVLLFSAPDLGPTGSLIYAYATYLLVNVMYSAVNIPYGTLNSLITQNAYQRSLLNIFRMVSALTGTLIVMTMTMPLVQTFGGGKGGWFGTFALFGTLAAFLFLITFRSTKERVKPSVVQKNVPFKKSIKGLFRNKYWLLMVIIMLVFNISSSVGTAVTIYYAQYILQNKDLVGLLGAVSIFPLFIGLLFIAPIIKRFGKRNASIGGLIIVLLGSIFMLINPENLTVIIISLIVKAIGSVPMVSSLFAMLADTIEYGEWKTGMRNEGLVYSAGSFGSKTGSGIGAALVGWLLALGGYLGGQDTISGNASNMIEFLYIYMPIILNAILLLLLIPYKLDEEYPQIIEDLSAARNI</sequence>
<evidence type="ECO:0000256" key="2">
    <source>
        <dbReference type="ARBA" id="ARBA00022448"/>
    </source>
</evidence>
<dbReference type="PANTHER" id="PTHR11328:SF24">
    <property type="entry name" value="MAJOR FACILITATOR SUPERFAMILY (MFS) PROFILE DOMAIN-CONTAINING PROTEIN"/>
    <property type="match status" value="1"/>
</dbReference>
<accession>A0A410WY42</accession>
<dbReference type="GO" id="GO:0006814">
    <property type="term" value="P:sodium ion transport"/>
    <property type="evidence" value="ECO:0007669"/>
    <property type="project" value="InterPro"/>
</dbReference>
<evidence type="ECO:0000256" key="8">
    <source>
        <dbReference type="SAM" id="Phobius"/>
    </source>
</evidence>
<feature type="domain" description="Major facilitator superfamily (MFS) profile" evidence="9">
    <location>
        <begin position="227"/>
        <end position="445"/>
    </location>
</feature>
<evidence type="ECO:0000259" key="9">
    <source>
        <dbReference type="PROSITE" id="PS50850"/>
    </source>
</evidence>
<evidence type="ECO:0000256" key="1">
    <source>
        <dbReference type="ARBA" id="ARBA00004651"/>
    </source>
</evidence>
<feature type="transmembrane region" description="Helical" evidence="8">
    <location>
        <begin position="110"/>
        <end position="133"/>
    </location>
</feature>
<keyword evidence="5" id="KW-0769">Symport</keyword>
<dbReference type="InterPro" id="IPR018043">
    <property type="entry name" value="Na/Gal_symport_CS"/>
</dbReference>
<dbReference type="Pfam" id="PF13347">
    <property type="entry name" value="MFS_2"/>
    <property type="match status" value="1"/>
</dbReference>
<name>A0A410WY42_9BACL</name>
<feature type="transmembrane region" description="Helical" evidence="8">
    <location>
        <begin position="179"/>
        <end position="199"/>
    </location>
</feature>
<dbReference type="GO" id="GO:0005886">
    <property type="term" value="C:plasma membrane"/>
    <property type="evidence" value="ECO:0007669"/>
    <property type="project" value="UniProtKB-SubCell"/>
</dbReference>
<keyword evidence="6 8" id="KW-1133">Transmembrane helix</keyword>
<keyword evidence="7 8" id="KW-0472">Membrane</keyword>
<evidence type="ECO:0000256" key="3">
    <source>
        <dbReference type="ARBA" id="ARBA00022475"/>
    </source>
</evidence>
<comment type="subcellular location">
    <subcellularLocation>
        <location evidence="1">Cell membrane</location>
        <topology evidence="1">Multi-pass membrane protein</topology>
    </subcellularLocation>
</comment>
<feature type="transmembrane region" description="Helical" evidence="8">
    <location>
        <begin position="360"/>
        <end position="386"/>
    </location>
</feature>
<dbReference type="PROSITE" id="PS00872">
    <property type="entry name" value="NA_GALACTOSIDE_SYMP"/>
    <property type="match status" value="1"/>
</dbReference>
<dbReference type="Proteomes" id="UP000288943">
    <property type="component" value="Chromosome"/>
</dbReference>
<evidence type="ECO:0000256" key="4">
    <source>
        <dbReference type="ARBA" id="ARBA00022692"/>
    </source>
</evidence>
<dbReference type="GeneID" id="95376454"/>
<dbReference type="CDD" id="cd17332">
    <property type="entry name" value="MFS_MelB_like"/>
    <property type="match status" value="1"/>
</dbReference>
<keyword evidence="2" id="KW-0813">Transport</keyword>
<keyword evidence="3" id="KW-1003">Cell membrane</keyword>
<dbReference type="InterPro" id="IPR020846">
    <property type="entry name" value="MFS_dom"/>
</dbReference>
<reference evidence="11 12" key="1">
    <citation type="submission" date="2018-01" db="EMBL/GenBank/DDBJ databases">
        <title>The whole genome sequencing and assembly of Paenibacillus chitinolyticus KCCM 41400 strain.</title>
        <authorList>
            <person name="Kim J.-Y."/>
            <person name="Park M.-K."/>
            <person name="Lee Y.-J."/>
            <person name="Yi H."/>
            <person name="Bahn Y.-S."/>
            <person name="Kim J.F."/>
            <person name="Lee D.-W."/>
        </authorList>
    </citation>
    <scope>NUCLEOTIDE SEQUENCE [LARGE SCALE GENOMIC DNA]</scope>
    <source>
        <strain evidence="11 12">KCCM 41400</strain>
    </source>
</reference>
<evidence type="ECO:0000256" key="5">
    <source>
        <dbReference type="ARBA" id="ARBA00022847"/>
    </source>
</evidence>
<proteinExistence type="predicted"/>
<feature type="transmembrane region" description="Helical" evidence="8">
    <location>
        <begin position="406"/>
        <end position="426"/>
    </location>
</feature>
<feature type="transmembrane region" description="Helical" evidence="8">
    <location>
        <begin position="12"/>
        <end position="36"/>
    </location>
</feature>
<evidence type="ECO:0000313" key="10">
    <source>
        <dbReference type="EMBL" id="MCY9598138.1"/>
    </source>
</evidence>
<evidence type="ECO:0000256" key="7">
    <source>
        <dbReference type="ARBA" id="ARBA00023136"/>
    </source>
</evidence>
<evidence type="ECO:0000313" key="11">
    <source>
        <dbReference type="EMBL" id="QAV19237.1"/>
    </source>
</evidence>
<dbReference type="RefSeq" id="WP_042226109.1">
    <property type="nucleotide sequence ID" value="NZ_CP026520.1"/>
</dbReference>
<dbReference type="InterPro" id="IPR036259">
    <property type="entry name" value="MFS_trans_sf"/>
</dbReference>
<dbReference type="InterPro" id="IPR039672">
    <property type="entry name" value="MFS_2"/>
</dbReference>
<dbReference type="InterPro" id="IPR001927">
    <property type="entry name" value="Na/Gal_symport"/>
</dbReference>
<dbReference type="PANTHER" id="PTHR11328">
    <property type="entry name" value="MAJOR FACILITATOR SUPERFAMILY DOMAIN-CONTAINING PROTEIN"/>
    <property type="match status" value="1"/>
</dbReference>
<feature type="transmembrane region" description="Helical" evidence="8">
    <location>
        <begin position="42"/>
        <end position="69"/>
    </location>
</feature>
<evidence type="ECO:0000256" key="6">
    <source>
        <dbReference type="ARBA" id="ARBA00022989"/>
    </source>
</evidence>
<dbReference type="AlphaFoldDB" id="A0A410WY42"/>
<dbReference type="OrthoDB" id="9764596at2"/>
<dbReference type="NCBIfam" id="TIGR00792">
    <property type="entry name" value="gph"/>
    <property type="match status" value="1"/>
</dbReference>
<dbReference type="Proteomes" id="UP001527202">
    <property type="component" value="Unassembled WGS sequence"/>
</dbReference>
<evidence type="ECO:0000313" key="12">
    <source>
        <dbReference type="Proteomes" id="UP000288943"/>
    </source>
</evidence>
<dbReference type="KEGG" id="pchi:PC41400_16730"/>
<protein>
    <submittedName>
        <fullName evidence="10">Glycoside-pentoside-hexuronide (GPH):cation symporter</fullName>
    </submittedName>
    <submittedName>
        <fullName evidence="11">MFS transporter</fullName>
    </submittedName>
</protein>
<evidence type="ECO:0000313" key="13">
    <source>
        <dbReference type="Proteomes" id="UP001527202"/>
    </source>
</evidence>
<dbReference type="SUPFAM" id="SSF103473">
    <property type="entry name" value="MFS general substrate transporter"/>
    <property type="match status" value="1"/>
</dbReference>
<dbReference type="GO" id="GO:0015293">
    <property type="term" value="F:symporter activity"/>
    <property type="evidence" value="ECO:0007669"/>
    <property type="project" value="UniProtKB-KW"/>
</dbReference>
<feature type="transmembrane region" description="Helical" evidence="8">
    <location>
        <begin position="229"/>
        <end position="255"/>
    </location>
</feature>
<dbReference type="GO" id="GO:0008643">
    <property type="term" value="P:carbohydrate transport"/>
    <property type="evidence" value="ECO:0007669"/>
    <property type="project" value="InterPro"/>
</dbReference>
<feature type="transmembrane region" description="Helical" evidence="8">
    <location>
        <begin position="145"/>
        <end position="167"/>
    </location>
</feature>
<dbReference type="EMBL" id="CP026520">
    <property type="protein sequence ID" value="QAV19237.1"/>
    <property type="molecule type" value="Genomic_DNA"/>
</dbReference>
<dbReference type="PROSITE" id="PS50850">
    <property type="entry name" value="MFS"/>
    <property type="match status" value="1"/>
</dbReference>
<feature type="transmembrane region" description="Helical" evidence="8">
    <location>
        <begin position="318"/>
        <end position="339"/>
    </location>
</feature>